<dbReference type="AlphaFoldDB" id="A0A841HIH5"/>
<evidence type="ECO:0000256" key="2">
    <source>
        <dbReference type="ARBA" id="ARBA00004696"/>
    </source>
</evidence>
<dbReference type="Pfam" id="PF00218">
    <property type="entry name" value="IGPS"/>
    <property type="match status" value="1"/>
</dbReference>
<evidence type="ECO:0000256" key="8">
    <source>
        <dbReference type="ARBA" id="ARBA00023239"/>
    </source>
</evidence>
<keyword evidence="4" id="KW-0028">Amino-acid biosynthesis</keyword>
<keyword evidence="5" id="KW-0210">Decarboxylase</keyword>
<feature type="domain" description="Indole-3-glycerol phosphate synthase" evidence="9">
    <location>
        <begin position="33"/>
        <end position="251"/>
    </location>
</feature>
<dbReference type="SUPFAM" id="SSF51366">
    <property type="entry name" value="Ribulose-phoshate binding barrel"/>
    <property type="match status" value="1"/>
</dbReference>
<sequence length="279" mass="30302">MARLEQARARESEQALWSRVTDLPPPPKLKLCPESFDIIAECKLHSPSAGDLSANTTGVEARVQAYAHGGACAVSVLTEPSRFGGSLDHLSQAAAILAPLHVPAMRKDFLVDPYQVMEARAAGAGGVLVIVRMLDRSRITELLDCAAMLKMFVLLEAFDAMDLQTAHEVLALRKAHDERILVGLNCRDLEKLTVELGRLAELIDQMPPGYAHVAESGVTSLDDVRTVVDIGYQVALVGTTLMHSQNPRKLLGEMLAAGRERTMAMRSRQIRLATGGDDE</sequence>
<dbReference type="PANTHER" id="PTHR22854">
    <property type="entry name" value="TRYPTOPHAN BIOSYNTHESIS PROTEIN"/>
    <property type="match status" value="1"/>
</dbReference>
<comment type="pathway">
    <text evidence="2">Amino-acid biosynthesis; L-tryptophan biosynthesis; L-tryptophan from chorismate: step 4/5.</text>
</comment>
<dbReference type="GO" id="GO:0004640">
    <property type="term" value="F:phosphoribosylanthranilate isomerase activity"/>
    <property type="evidence" value="ECO:0007669"/>
    <property type="project" value="TreeGrafter"/>
</dbReference>
<dbReference type="EMBL" id="JACHHZ010000002">
    <property type="protein sequence ID" value="MBB6092807.1"/>
    <property type="molecule type" value="Genomic_DNA"/>
</dbReference>
<evidence type="ECO:0000256" key="4">
    <source>
        <dbReference type="ARBA" id="ARBA00022605"/>
    </source>
</evidence>
<dbReference type="PANTHER" id="PTHR22854:SF2">
    <property type="entry name" value="INDOLE-3-GLYCEROL-PHOSPHATE SYNTHASE"/>
    <property type="match status" value="1"/>
</dbReference>
<dbReference type="GO" id="GO:0004425">
    <property type="term" value="F:indole-3-glycerol-phosphate synthase activity"/>
    <property type="evidence" value="ECO:0007669"/>
    <property type="project" value="UniProtKB-EC"/>
</dbReference>
<keyword evidence="11" id="KW-1185">Reference proteome</keyword>
<dbReference type="InterPro" id="IPR013798">
    <property type="entry name" value="Indole-3-glycerol_P_synth_dom"/>
</dbReference>
<evidence type="ECO:0000256" key="3">
    <source>
        <dbReference type="ARBA" id="ARBA00012362"/>
    </source>
</evidence>
<evidence type="ECO:0000259" key="9">
    <source>
        <dbReference type="Pfam" id="PF00218"/>
    </source>
</evidence>
<proteinExistence type="predicted"/>
<dbReference type="Proteomes" id="UP000588068">
    <property type="component" value="Unassembled WGS sequence"/>
</dbReference>
<evidence type="ECO:0000256" key="1">
    <source>
        <dbReference type="ARBA" id="ARBA00001633"/>
    </source>
</evidence>
<evidence type="ECO:0000256" key="7">
    <source>
        <dbReference type="ARBA" id="ARBA00023141"/>
    </source>
</evidence>
<evidence type="ECO:0000256" key="5">
    <source>
        <dbReference type="ARBA" id="ARBA00022793"/>
    </source>
</evidence>
<evidence type="ECO:0000313" key="11">
    <source>
        <dbReference type="Proteomes" id="UP000588068"/>
    </source>
</evidence>
<name>A0A841HIH5_9GAMM</name>
<accession>A0A841HIH5</accession>
<dbReference type="Gene3D" id="3.20.20.70">
    <property type="entry name" value="Aldolase class I"/>
    <property type="match status" value="1"/>
</dbReference>
<dbReference type="InterPro" id="IPR013785">
    <property type="entry name" value="Aldolase_TIM"/>
</dbReference>
<comment type="caution">
    <text evidence="10">The sequence shown here is derived from an EMBL/GenBank/DDBJ whole genome shotgun (WGS) entry which is preliminary data.</text>
</comment>
<gene>
    <name evidence="10" type="ORF">HNQ60_001685</name>
</gene>
<comment type="catalytic activity">
    <reaction evidence="1">
        <text>1-(2-carboxyphenylamino)-1-deoxy-D-ribulose 5-phosphate + H(+) = (1S,2R)-1-C-(indol-3-yl)glycerol 3-phosphate + CO2 + H2O</text>
        <dbReference type="Rhea" id="RHEA:23476"/>
        <dbReference type="ChEBI" id="CHEBI:15377"/>
        <dbReference type="ChEBI" id="CHEBI:15378"/>
        <dbReference type="ChEBI" id="CHEBI:16526"/>
        <dbReference type="ChEBI" id="CHEBI:58613"/>
        <dbReference type="ChEBI" id="CHEBI:58866"/>
        <dbReference type="EC" id="4.1.1.48"/>
    </reaction>
</comment>
<keyword evidence="6" id="KW-0822">Tryptophan biosynthesis</keyword>
<keyword evidence="7" id="KW-0057">Aromatic amino acid biosynthesis</keyword>
<dbReference type="InterPro" id="IPR045186">
    <property type="entry name" value="Indole-3-glycerol_P_synth"/>
</dbReference>
<dbReference type="EC" id="4.1.1.48" evidence="3"/>
<protein>
    <recommendedName>
        <fullName evidence="3">indole-3-glycerol-phosphate synthase</fullName>
        <ecNumber evidence="3">4.1.1.48</ecNumber>
    </recommendedName>
</protein>
<dbReference type="InterPro" id="IPR011060">
    <property type="entry name" value="RibuloseP-bd_barrel"/>
</dbReference>
<dbReference type="GO" id="GO:0000162">
    <property type="term" value="P:L-tryptophan biosynthetic process"/>
    <property type="evidence" value="ECO:0007669"/>
    <property type="project" value="UniProtKB-UniPathway"/>
</dbReference>
<evidence type="ECO:0000313" key="10">
    <source>
        <dbReference type="EMBL" id="MBB6092807.1"/>
    </source>
</evidence>
<reference evidence="10 11" key="1">
    <citation type="submission" date="2020-08" db="EMBL/GenBank/DDBJ databases">
        <title>Genomic Encyclopedia of Type Strains, Phase IV (KMG-IV): sequencing the most valuable type-strain genomes for metagenomic binning, comparative biology and taxonomic classification.</title>
        <authorList>
            <person name="Goeker M."/>
        </authorList>
    </citation>
    <scope>NUCLEOTIDE SEQUENCE [LARGE SCALE GENOMIC DNA]</scope>
    <source>
        <strain evidence="10 11">DSM 26723</strain>
    </source>
</reference>
<keyword evidence="8" id="KW-0456">Lyase</keyword>
<organism evidence="10 11">
    <name type="scientific">Povalibacter uvarum</name>
    <dbReference type="NCBI Taxonomy" id="732238"/>
    <lineage>
        <taxon>Bacteria</taxon>
        <taxon>Pseudomonadati</taxon>
        <taxon>Pseudomonadota</taxon>
        <taxon>Gammaproteobacteria</taxon>
        <taxon>Steroidobacterales</taxon>
        <taxon>Steroidobacteraceae</taxon>
        <taxon>Povalibacter</taxon>
    </lineage>
</organism>
<dbReference type="CDD" id="cd00331">
    <property type="entry name" value="IGPS"/>
    <property type="match status" value="1"/>
</dbReference>
<evidence type="ECO:0000256" key="6">
    <source>
        <dbReference type="ARBA" id="ARBA00022822"/>
    </source>
</evidence>
<dbReference type="UniPathway" id="UPA00035">
    <property type="reaction ID" value="UER00043"/>
</dbReference>